<keyword evidence="1" id="KW-0732">Signal</keyword>
<dbReference type="Proteomes" id="UP000766486">
    <property type="component" value="Unassembled WGS sequence"/>
</dbReference>
<comment type="caution">
    <text evidence="2">The sequence shown here is derived from an EMBL/GenBank/DDBJ whole genome shotgun (WGS) entry which is preliminary data.</text>
</comment>
<protein>
    <submittedName>
        <fullName evidence="2">Uncharacterized protein</fullName>
    </submittedName>
</protein>
<sequence length="94" mass="10482">MHLIKTAISLFALASLTSAQQGNTDAALDSRDTKAYRNYVVARDNYIEARDLYRRGSSYKCIFSHIYDSYQCALNGVTEKCPCAKSQAGKKCKC</sequence>
<feature type="chain" id="PRO_5045229183" evidence="1">
    <location>
        <begin position="20"/>
        <end position="94"/>
    </location>
</feature>
<evidence type="ECO:0000256" key="1">
    <source>
        <dbReference type="SAM" id="SignalP"/>
    </source>
</evidence>
<evidence type="ECO:0000313" key="2">
    <source>
        <dbReference type="EMBL" id="VUC23257.1"/>
    </source>
</evidence>
<organism evidence="2 3">
    <name type="scientific">Bionectria ochroleuca</name>
    <name type="common">Gliocladium roseum</name>
    <dbReference type="NCBI Taxonomy" id="29856"/>
    <lineage>
        <taxon>Eukaryota</taxon>
        <taxon>Fungi</taxon>
        <taxon>Dikarya</taxon>
        <taxon>Ascomycota</taxon>
        <taxon>Pezizomycotina</taxon>
        <taxon>Sordariomycetes</taxon>
        <taxon>Hypocreomycetidae</taxon>
        <taxon>Hypocreales</taxon>
        <taxon>Bionectriaceae</taxon>
        <taxon>Clonostachys</taxon>
    </lineage>
</organism>
<keyword evidence="3" id="KW-1185">Reference proteome</keyword>
<reference evidence="2 3" key="1">
    <citation type="submission" date="2019-06" db="EMBL/GenBank/DDBJ databases">
        <authorList>
            <person name="Broberg M."/>
        </authorList>
    </citation>
    <scope>NUCLEOTIDE SEQUENCE [LARGE SCALE GENOMIC DNA]</scope>
</reference>
<accession>A0ABY6TXR0</accession>
<proteinExistence type="predicted"/>
<gene>
    <name evidence="2" type="ORF">CLO192961_LOCUS110499</name>
</gene>
<evidence type="ECO:0000313" key="3">
    <source>
        <dbReference type="Proteomes" id="UP000766486"/>
    </source>
</evidence>
<feature type="signal peptide" evidence="1">
    <location>
        <begin position="1"/>
        <end position="19"/>
    </location>
</feature>
<name>A0ABY6TXR0_BIOOC</name>
<dbReference type="EMBL" id="CABFNS010000701">
    <property type="protein sequence ID" value="VUC23257.1"/>
    <property type="molecule type" value="Genomic_DNA"/>
</dbReference>